<feature type="non-terminal residue" evidence="3">
    <location>
        <position position="1"/>
    </location>
</feature>
<evidence type="ECO:0000256" key="1">
    <source>
        <dbReference type="SAM" id="MobiDB-lite"/>
    </source>
</evidence>
<organism evidence="3">
    <name type="scientific">human gut metagenome</name>
    <dbReference type="NCBI Taxonomy" id="408170"/>
    <lineage>
        <taxon>unclassified sequences</taxon>
        <taxon>metagenomes</taxon>
        <taxon>organismal metagenomes</taxon>
    </lineage>
</organism>
<dbReference type="Pfam" id="PF11842">
    <property type="entry name" value="DUF3362"/>
    <property type="match status" value="1"/>
</dbReference>
<dbReference type="EMBL" id="AJWZ01010450">
    <property type="protein sequence ID" value="EKC48405.1"/>
    <property type="molecule type" value="Genomic_DNA"/>
</dbReference>
<evidence type="ECO:0000313" key="3">
    <source>
        <dbReference type="EMBL" id="EKC48405.1"/>
    </source>
</evidence>
<feature type="region of interest" description="Disordered" evidence="1">
    <location>
        <begin position="103"/>
        <end position="173"/>
    </location>
</feature>
<name>K1S3W4_9ZZZZ</name>
<comment type="caution">
    <text evidence="3">The sequence shown here is derived from an EMBL/GenBank/DDBJ whole genome shotgun (WGS) entry which is preliminary data.</text>
</comment>
<accession>K1S3W4</accession>
<reference evidence="3" key="1">
    <citation type="journal article" date="2013" name="Environ. Microbiol.">
        <title>Microbiota from the distal guts of lean and obese adolescents exhibit partial functional redundancy besides clear differences in community structure.</title>
        <authorList>
            <person name="Ferrer M."/>
            <person name="Ruiz A."/>
            <person name="Lanza F."/>
            <person name="Haange S.B."/>
            <person name="Oberbach A."/>
            <person name="Till H."/>
            <person name="Bargiela R."/>
            <person name="Campoy C."/>
            <person name="Segura M.T."/>
            <person name="Richter M."/>
            <person name="von Bergen M."/>
            <person name="Seifert J."/>
            <person name="Suarez A."/>
        </authorList>
    </citation>
    <scope>NUCLEOTIDE SEQUENCE</scope>
</reference>
<gene>
    <name evidence="3" type="ORF">OBE_15208</name>
</gene>
<protein>
    <submittedName>
        <fullName evidence="3">Radical SAM domain-containing protein</fullName>
    </submittedName>
</protein>
<evidence type="ECO:0000259" key="2">
    <source>
        <dbReference type="Pfam" id="PF11842"/>
    </source>
</evidence>
<feature type="compositionally biased region" description="Gly residues" evidence="1">
    <location>
        <begin position="132"/>
        <end position="141"/>
    </location>
</feature>
<dbReference type="PANTHER" id="PTHR32331:SF0">
    <property type="entry name" value="UPF0313 PROTEIN YGIQ"/>
    <property type="match status" value="1"/>
</dbReference>
<dbReference type="PANTHER" id="PTHR32331">
    <property type="entry name" value="UPF0313 PROTEIN YGIQ"/>
    <property type="match status" value="1"/>
</dbReference>
<feature type="domain" description="UPF0313" evidence="2">
    <location>
        <begin position="60"/>
        <end position="104"/>
    </location>
</feature>
<dbReference type="InterPro" id="IPR024560">
    <property type="entry name" value="UPF0313_C"/>
</dbReference>
<sequence>RKPPFALFERLNADFHRICDREGLPYQLIPYFISSHPGCTEQEMRALAEKVLGKLHFNLEQVQDLTPTPMTLSSVMFYTGENPYTHEKVYVARTQEEKRRQKSYFFGGRIPAPAASAGRKAHEAERRQAAGRKGGPYGRSDGGSKSAPKNSPDGFRKSKHPMFRKGTGVTKKG</sequence>
<dbReference type="AlphaFoldDB" id="K1S3W4"/>
<proteinExistence type="predicted"/>
<dbReference type="InterPro" id="IPR022946">
    <property type="entry name" value="UPF0313"/>
</dbReference>